<dbReference type="PROSITE" id="PS51186">
    <property type="entry name" value="GNAT"/>
    <property type="match status" value="1"/>
</dbReference>
<dbReference type="PANTHER" id="PTHR43792">
    <property type="entry name" value="GNAT FAMILY, PUTATIVE (AFU_ORTHOLOGUE AFUA_3G00765)-RELATED-RELATED"/>
    <property type="match status" value="1"/>
</dbReference>
<comment type="caution">
    <text evidence="5">The sequence shown here is derived from an EMBL/GenBank/DDBJ whole genome shotgun (WGS) entry which is preliminary data.</text>
</comment>
<dbReference type="SUPFAM" id="SSF55729">
    <property type="entry name" value="Acyl-CoA N-acyltransferases (Nat)"/>
    <property type="match status" value="1"/>
</dbReference>
<dbReference type="PANTHER" id="PTHR43792:SF8">
    <property type="entry name" value="[RIBOSOMAL PROTEIN US5]-ALANINE N-ACETYLTRANSFERASE"/>
    <property type="match status" value="1"/>
</dbReference>
<proteinExistence type="inferred from homology"/>
<sequence length="189" mass="22221">MSIWRELAEFALFETPRLYLCPLQFEKHNETFYEIASDAENLAFVFPAVIDKATSDELLVETFMRQPLGIWAIEEKKSRQLLGIIRFEKLDTRSRQAEIGYFLRKEWRNQGLMTEALQNIVFLAFHQLGLRELLLKTHAENAASQAVAQKVGFQVMRSYRGSDRYSRKTRQYIDFVLTASKFRLVEEEK</sequence>
<dbReference type="InterPro" id="IPR051531">
    <property type="entry name" value="N-acetyltransferase"/>
</dbReference>
<dbReference type="EC" id="2.3.1.267" evidence="5"/>
<dbReference type="InterPro" id="IPR000182">
    <property type="entry name" value="GNAT_dom"/>
</dbReference>
<reference evidence="5 6" key="1">
    <citation type="submission" date="2024-06" db="EMBL/GenBank/DDBJ databases">
        <title>Genomic Encyclopedia of Type Strains, Phase IV (KMG-IV): sequencing the most valuable type-strain genomes for metagenomic binning, comparative biology and taxonomic classification.</title>
        <authorList>
            <person name="Goeker M."/>
        </authorList>
    </citation>
    <scope>NUCLEOTIDE SEQUENCE [LARGE SCALE GENOMIC DNA]</scope>
    <source>
        <strain evidence="5 6">DSM 15349</strain>
    </source>
</reference>
<evidence type="ECO:0000259" key="4">
    <source>
        <dbReference type="PROSITE" id="PS51186"/>
    </source>
</evidence>
<accession>A0ABV2JHW7</accession>
<dbReference type="EMBL" id="JBEPMK010000001">
    <property type="protein sequence ID" value="MET3643502.1"/>
    <property type="molecule type" value="Genomic_DNA"/>
</dbReference>
<keyword evidence="2 5" id="KW-0012">Acyltransferase</keyword>
<gene>
    <name evidence="5" type="ORF">ABID27_000119</name>
</gene>
<evidence type="ECO:0000256" key="3">
    <source>
        <dbReference type="ARBA" id="ARBA00038502"/>
    </source>
</evidence>
<keyword evidence="1 5" id="KW-0808">Transferase</keyword>
<dbReference type="Pfam" id="PF13302">
    <property type="entry name" value="Acetyltransf_3"/>
    <property type="match status" value="1"/>
</dbReference>
<comment type="similarity">
    <text evidence="3">Belongs to the acetyltransferase family. RimJ subfamily.</text>
</comment>
<evidence type="ECO:0000313" key="6">
    <source>
        <dbReference type="Proteomes" id="UP001549055"/>
    </source>
</evidence>
<evidence type="ECO:0000256" key="1">
    <source>
        <dbReference type="ARBA" id="ARBA00022679"/>
    </source>
</evidence>
<feature type="domain" description="N-acetyltransferase" evidence="4">
    <location>
        <begin position="30"/>
        <end position="171"/>
    </location>
</feature>
<organism evidence="5 6">
    <name type="scientific">Streptococcus gallinaceus</name>
    <dbReference type="NCBI Taxonomy" id="165758"/>
    <lineage>
        <taxon>Bacteria</taxon>
        <taxon>Bacillati</taxon>
        <taxon>Bacillota</taxon>
        <taxon>Bacilli</taxon>
        <taxon>Lactobacillales</taxon>
        <taxon>Streptococcaceae</taxon>
        <taxon>Streptococcus</taxon>
    </lineage>
</organism>
<name>A0ABV2JHW7_9STRE</name>
<dbReference type="GO" id="GO:0008999">
    <property type="term" value="F:protein-N-terminal-alanine acetyltransferase activity"/>
    <property type="evidence" value="ECO:0007669"/>
    <property type="project" value="UniProtKB-EC"/>
</dbReference>
<protein>
    <submittedName>
        <fullName evidence="5">Ribosomal-protein-alanine N-acetyltransferase</fullName>
        <ecNumber evidence="5">2.3.1.267</ecNumber>
    </submittedName>
</protein>
<evidence type="ECO:0000313" key="5">
    <source>
        <dbReference type="EMBL" id="MET3643502.1"/>
    </source>
</evidence>
<dbReference type="Gene3D" id="3.40.630.30">
    <property type="match status" value="1"/>
</dbReference>
<dbReference type="InterPro" id="IPR016181">
    <property type="entry name" value="Acyl_CoA_acyltransferase"/>
</dbReference>
<dbReference type="RefSeq" id="WP_354279534.1">
    <property type="nucleotide sequence ID" value="NZ_JBEPMK010000001.1"/>
</dbReference>
<dbReference type="Proteomes" id="UP001549055">
    <property type="component" value="Unassembled WGS sequence"/>
</dbReference>
<evidence type="ECO:0000256" key="2">
    <source>
        <dbReference type="ARBA" id="ARBA00023315"/>
    </source>
</evidence>
<keyword evidence="6" id="KW-1185">Reference proteome</keyword>